<dbReference type="Proteomes" id="UP001054837">
    <property type="component" value="Unassembled WGS sequence"/>
</dbReference>
<comment type="caution">
    <text evidence="6">The sequence shown here is derived from an EMBL/GenBank/DDBJ whole genome shotgun (WGS) entry which is preliminary data.</text>
</comment>
<dbReference type="PRINTS" id="PR00320">
    <property type="entry name" value="GPROTEINBRPT"/>
</dbReference>
<dbReference type="Gene3D" id="2.130.10.10">
    <property type="entry name" value="YVTN repeat-like/Quinoprotein amine dehydrogenase"/>
    <property type="match status" value="1"/>
</dbReference>
<organism evidence="6 7">
    <name type="scientific">Caerostris darwini</name>
    <dbReference type="NCBI Taxonomy" id="1538125"/>
    <lineage>
        <taxon>Eukaryota</taxon>
        <taxon>Metazoa</taxon>
        <taxon>Ecdysozoa</taxon>
        <taxon>Arthropoda</taxon>
        <taxon>Chelicerata</taxon>
        <taxon>Arachnida</taxon>
        <taxon>Araneae</taxon>
        <taxon>Araneomorphae</taxon>
        <taxon>Entelegynae</taxon>
        <taxon>Araneoidea</taxon>
        <taxon>Araneidae</taxon>
        <taxon>Caerostris</taxon>
    </lineage>
</organism>
<evidence type="ECO:0000256" key="2">
    <source>
        <dbReference type="ARBA" id="ARBA00022737"/>
    </source>
</evidence>
<feature type="repeat" description="WD" evidence="5">
    <location>
        <begin position="238"/>
        <end position="279"/>
    </location>
</feature>
<dbReference type="GO" id="GO:0000109">
    <property type="term" value="C:nucleotide-excision repair complex"/>
    <property type="evidence" value="ECO:0007669"/>
    <property type="project" value="TreeGrafter"/>
</dbReference>
<dbReference type="PROSITE" id="PS00678">
    <property type="entry name" value="WD_REPEATS_1"/>
    <property type="match status" value="2"/>
</dbReference>
<dbReference type="InterPro" id="IPR019775">
    <property type="entry name" value="WD40_repeat_CS"/>
</dbReference>
<dbReference type="Pfam" id="PF00400">
    <property type="entry name" value="WD40"/>
    <property type="match status" value="3"/>
</dbReference>
<dbReference type="GO" id="GO:0031464">
    <property type="term" value="C:Cul4A-RING E3 ubiquitin ligase complex"/>
    <property type="evidence" value="ECO:0007669"/>
    <property type="project" value="TreeGrafter"/>
</dbReference>
<evidence type="ECO:0000313" key="6">
    <source>
        <dbReference type="EMBL" id="GIY56700.1"/>
    </source>
</evidence>
<dbReference type="GO" id="GO:0043161">
    <property type="term" value="P:proteasome-mediated ubiquitin-dependent protein catabolic process"/>
    <property type="evidence" value="ECO:0007669"/>
    <property type="project" value="TreeGrafter"/>
</dbReference>
<keyword evidence="1 5" id="KW-0853">WD repeat</keyword>
<keyword evidence="2" id="KW-0677">Repeat</keyword>
<evidence type="ECO:0000256" key="5">
    <source>
        <dbReference type="PROSITE-ProRule" id="PRU00221"/>
    </source>
</evidence>
<keyword evidence="7" id="KW-1185">Reference proteome</keyword>
<sequence>MLKSLEKLQNGLLPYISFRKSVATTRISELALSPFTTFETAHTSIVTSLDIHRIEDRYLLSAADNGDIAIHDLWNYTGNLSFDPQIICSIKRDAPLAHKLCIKTAQWYPFDTGLFITCSTDKTLKIWDTINTKPSVTFLMDYNVSGHHMSTVSPNNALIAVALEHSRVLLLDARSGCRSHELQGPGKATAVVRWSPLSEYLLATGDVDGRILLWDIRYAESYLKALDFNIVPIKSNLVKAHNGVIRAMNFTDDGLYLVSLGADNALRLWDVALHKKTRVNFPRIPPIEAQFQPKMDICYVSSTPVIFVPANNSIYVHYLFTGFRKRILRGNSNVITSCVFKTSTCQLYIGGYNTSILLWTPDGFREFLSDKRQKFSKQMLRHFHMDLDTNIWLMSDNE</sequence>
<dbReference type="SMART" id="SM00320">
    <property type="entry name" value="WD40"/>
    <property type="match status" value="5"/>
</dbReference>
<evidence type="ECO:0000313" key="7">
    <source>
        <dbReference type="Proteomes" id="UP001054837"/>
    </source>
</evidence>
<dbReference type="InterPro" id="IPR015943">
    <property type="entry name" value="WD40/YVTN_repeat-like_dom_sf"/>
</dbReference>
<proteinExistence type="predicted"/>
<dbReference type="PANTHER" id="PTHR46202">
    <property type="entry name" value="DNA EXCISION REPAIR PROTEIN ERCC-8"/>
    <property type="match status" value="1"/>
</dbReference>
<keyword evidence="3" id="KW-0227">DNA damage</keyword>
<evidence type="ECO:0000256" key="1">
    <source>
        <dbReference type="ARBA" id="ARBA00022574"/>
    </source>
</evidence>
<dbReference type="InterPro" id="IPR001680">
    <property type="entry name" value="WD40_rpt"/>
</dbReference>
<dbReference type="PANTHER" id="PTHR46202:SF1">
    <property type="entry name" value="DNA EXCISION REPAIR PROTEIN ERCC-8"/>
    <property type="match status" value="1"/>
</dbReference>
<dbReference type="GO" id="GO:0006283">
    <property type="term" value="P:transcription-coupled nucleotide-excision repair"/>
    <property type="evidence" value="ECO:0007669"/>
    <property type="project" value="InterPro"/>
</dbReference>
<dbReference type="AlphaFoldDB" id="A0AAV4UGL2"/>
<dbReference type="InterPro" id="IPR020472">
    <property type="entry name" value="WD40_PAC1"/>
</dbReference>
<dbReference type="InterPro" id="IPR042238">
    <property type="entry name" value="Rad28/ERCC8/Ckn1/ATCSA-1"/>
</dbReference>
<protein>
    <submittedName>
        <fullName evidence="6">DNA excision repair protein ERCC-8</fullName>
    </submittedName>
</protein>
<name>A0AAV4UGL2_9ARAC</name>
<feature type="repeat" description="WD" evidence="5">
    <location>
        <begin position="182"/>
        <end position="224"/>
    </location>
</feature>
<dbReference type="PROSITE" id="PS50294">
    <property type="entry name" value="WD_REPEATS_REGION"/>
    <property type="match status" value="1"/>
</dbReference>
<dbReference type="GO" id="GO:0000209">
    <property type="term" value="P:protein polyubiquitination"/>
    <property type="evidence" value="ECO:0007669"/>
    <property type="project" value="TreeGrafter"/>
</dbReference>
<dbReference type="EMBL" id="BPLQ01011217">
    <property type="protein sequence ID" value="GIY56700.1"/>
    <property type="molecule type" value="Genomic_DNA"/>
</dbReference>
<evidence type="ECO:0000256" key="3">
    <source>
        <dbReference type="ARBA" id="ARBA00022763"/>
    </source>
</evidence>
<dbReference type="PROSITE" id="PS50082">
    <property type="entry name" value="WD_REPEATS_2"/>
    <property type="match status" value="2"/>
</dbReference>
<accession>A0AAV4UGL2</accession>
<gene>
    <name evidence="6" type="primary">Ercc8</name>
    <name evidence="6" type="ORF">CDAR_384201</name>
</gene>
<reference evidence="6 7" key="1">
    <citation type="submission" date="2021-06" db="EMBL/GenBank/DDBJ databases">
        <title>Caerostris darwini draft genome.</title>
        <authorList>
            <person name="Kono N."/>
            <person name="Arakawa K."/>
        </authorList>
    </citation>
    <scope>NUCLEOTIDE SEQUENCE [LARGE SCALE GENOMIC DNA]</scope>
</reference>
<dbReference type="InterPro" id="IPR036322">
    <property type="entry name" value="WD40_repeat_dom_sf"/>
</dbReference>
<dbReference type="SUPFAM" id="SSF50978">
    <property type="entry name" value="WD40 repeat-like"/>
    <property type="match status" value="1"/>
</dbReference>
<keyword evidence="4" id="KW-0234">DNA repair</keyword>
<evidence type="ECO:0000256" key="4">
    <source>
        <dbReference type="ARBA" id="ARBA00023204"/>
    </source>
</evidence>